<protein>
    <submittedName>
        <fullName evidence="3">HNH endonuclease</fullName>
    </submittedName>
</protein>
<feature type="compositionally biased region" description="Low complexity" evidence="1">
    <location>
        <begin position="254"/>
        <end position="264"/>
    </location>
</feature>
<dbReference type="EMBL" id="JAJATZ010000009">
    <property type="protein sequence ID" value="MCB5200598.1"/>
    <property type="molecule type" value="Genomic_DNA"/>
</dbReference>
<comment type="caution">
    <text evidence="3">The sequence shown here is derived from an EMBL/GenBank/DDBJ whole genome shotgun (WGS) entry which is preliminary data.</text>
</comment>
<evidence type="ECO:0000256" key="1">
    <source>
        <dbReference type="SAM" id="MobiDB-lite"/>
    </source>
</evidence>
<feature type="transmembrane region" description="Helical" evidence="2">
    <location>
        <begin position="20"/>
        <end position="43"/>
    </location>
</feature>
<keyword evidence="3" id="KW-0255">Endonuclease</keyword>
<reference evidence="3" key="1">
    <citation type="submission" date="2021-10" db="EMBL/GenBank/DDBJ databases">
        <title>Loktanella gaetbuli sp. nov., isolated from a tidal flat.</title>
        <authorList>
            <person name="Park S."/>
            <person name="Yoon J.-H."/>
        </authorList>
    </citation>
    <scope>NUCLEOTIDE SEQUENCE</scope>
    <source>
        <strain evidence="3">TSTF-M6</strain>
    </source>
</reference>
<dbReference type="Proteomes" id="UP001138961">
    <property type="component" value="Unassembled WGS sequence"/>
</dbReference>
<gene>
    <name evidence="3" type="ORF">LGQ03_15255</name>
</gene>
<keyword evidence="3" id="KW-0378">Hydrolase</keyword>
<keyword evidence="4" id="KW-1185">Reference proteome</keyword>
<keyword evidence="2" id="KW-0472">Membrane</keyword>
<evidence type="ECO:0000313" key="4">
    <source>
        <dbReference type="Proteomes" id="UP001138961"/>
    </source>
</evidence>
<name>A0ABS8BXZ3_9RHOB</name>
<sequence>MPLHADFRRFFRREHGSVTIEAICFLVFLMTVAVSCFALFPIVKNGASGAIDNRTVIRNASLNESCSHTGLFPGQPITVGFREKSQVTIHCNMNINGETAVEDDQRFWTMLQAAGDAKYPNLNRAQEPVMAFSAVQSEQFSTFFGSPTSTSMIWFNNETFAPSNETWLFNVPRWAEGHDKVIWENFTNRQKDLFPRVYPSAKTPSTGTASASNLEELEIDYASAVRPDFNITEELERITAVAATVDTGAVTTATETTVPTQVTASGTGNQPNAPPTSEGGDTGGAPASYATPPLDNLSNYMRETLASRIGTAQGVAEGAIGWVGDMVGGAATAVETVYEAGVVGVEEATGWINDDYAASQQQDLVDRGTGILEAAQELMDDPAAVAEAFAEYYAAQYEHADALEAAYRAGEGDISLYQEAERIRARTTTELGIMGVETAATVVGVGAIAKGLRTARIADKLDGATPLAIALNGVRQTRLATEAVGDLSRQPGRTTPFDMDDVRTRTDELVEARNRDLDEDLAETPSNAPYDARAWRDYYDEFYEGDVTSTTVPPYNAKNVPLAGQRHPNTGVVFDQRGFPVFDDFTVYDTRFTGPEFRNASYQTQMRMGTRDLRTQIENNPQLRSQFNEAQLQAIQSGNAKIPGYTWHHHQDSGRMQLVDEDIHRNTGHIGGEAMSEGQ</sequence>
<evidence type="ECO:0000256" key="2">
    <source>
        <dbReference type="SAM" id="Phobius"/>
    </source>
</evidence>
<keyword evidence="2" id="KW-1133">Transmembrane helix</keyword>
<organism evidence="3 4">
    <name type="scientific">Loktanella gaetbuli</name>
    <dbReference type="NCBI Taxonomy" id="2881335"/>
    <lineage>
        <taxon>Bacteria</taxon>
        <taxon>Pseudomonadati</taxon>
        <taxon>Pseudomonadota</taxon>
        <taxon>Alphaproteobacteria</taxon>
        <taxon>Rhodobacterales</taxon>
        <taxon>Roseobacteraceae</taxon>
        <taxon>Loktanella</taxon>
    </lineage>
</organism>
<dbReference type="Pfam" id="PF12639">
    <property type="entry name" value="Colicin-DNase"/>
    <property type="match status" value="1"/>
</dbReference>
<keyword evidence="3" id="KW-0540">Nuclease</keyword>
<evidence type="ECO:0000313" key="3">
    <source>
        <dbReference type="EMBL" id="MCB5200598.1"/>
    </source>
</evidence>
<dbReference type="GO" id="GO:0004519">
    <property type="term" value="F:endonuclease activity"/>
    <property type="evidence" value="ECO:0007669"/>
    <property type="project" value="UniProtKB-KW"/>
</dbReference>
<proteinExistence type="predicted"/>
<accession>A0ABS8BXZ3</accession>
<dbReference type="RefSeq" id="WP_226749083.1">
    <property type="nucleotide sequence ID" value="NZ_JAJATZ010000009.1"/>
</dbReference>
<feature type="region of interest" description="Disordered" evidence="1">
    <location>
        <begin position="254"/>
        <end position="291"/>
    </location>
</feature>
<keyword evidence="2" id="KW-0812">Transmembrane</keyword>